<gene>
    <name evidence="6" type="primary">ytaF</name>
    <name evidence="6" type="ORF">D7Z54_13200</name>
</gene>
<dbReference type="AlphaFoldDB" id="A0A3R9RDF5"/>
<evidence type="ECO:0000256" key="1">
    <source>
        <dbReference type="ARBA" id="ARBA00022475"/>
    </source>
</evidence>
<organism evidence="6 7">
    <name type="scientific">Salibacterium salarium</name>
    <dbReference type="NCBI Taxonomy" id="284579"/>
    <lineage>
        <taxon>Bacteria</taxon>
        <taxon>Bacillati</taxon>
        <taxon>Bacillota</taxon>
        <taxon>Bacilli</taxon>
        <taxon>Bacillales</taxon>
        <taxon>Bacillaceae</taxon>
    </lineage>
</organism>
<dbReference type="PANTHER" id="PTHR35529">
    <property type="entry name" value="MANGANESE EFFLUX PUMP MNTP-RELATED"/>
    <property type="match status" value="1"/>
</dbReference>
<protein>
    <submittedName>
        <fullName evidence="6">Sporulation membrane protein YtaF</fullName>
    </submittedName>
</protein>
<dbReference type="InterPro" id="IPR003810">
    <property type="entry name" value="Mntp/YtaF"/>
</dbReference>
<dbReference type="OrthoDB" id="1679205at2"/>
<reference evidence="6 7" key="1">
    <citation type="submission" date="2018-10" db="EMBL/GenBank/DDBJ databases">
        <title>Draft genome sequence of Bacillus salarius IM0101, isolated from a hypersaline soil in Inner Mongolia, China.</title>
        <authorList>
            <person name="Yamprayoonswat W."/>
            <person name="Boonvisut S."/>
            <person name="Jumpathong W."/>
            <person name="Sittihan S."/>
            <person name="Ruangsuj P."/>
            <person name="Wanthongcharoen S."/>
            <person name="Thongpramul N."/>
            <person name="Pimmason S."/>
            <person name="Yu B."/>
            <person name="Yasawong M."/>
        </authorList>
    </citation>
    <scope>NUCLEOTIDE SEQUENCE [LARGE SCALE GENOMIC DNA]</scope>
    <source>
        <strain evidence="6 7">IM0101</strain>
    </source>
</reference>
<keyword evidence="7" id="KW-1185">Reference proteome</keyword>
<keyword evidence="1" id="KW-1003">Cell membrane</keyword>
<evidence type="ECO:0000256" key="5">
    <source>
        <dbReference type="SAM" id="Phobius"/>
    </source>
</evidence>
<dbReference type="PANTHER" id="PTHR35529:SF2">
    <property type="entry name" value="SPORULATION PROTEIN YTAF-RELATED"/>
    <property type="match status" value="1"/>
</dbReference>
<keyword evidence="2 5" id="KW-0812">Transmembrane</keyword>
<accession>A0A3R9RDF5</accession>
<feature type="transmembrane region" description="Helical" evidence="5">
    <location>
        <begin position="34"/>
        <end position="57"/>
    </location>
</feature>
<keyword evidence="4 5" id="KW-0472">Membrane</keyword>
<evidence type="ECO:0000313" key="7">
    <source>
        <dbReference type="Proteomes" id="UP000275076"/>
    </source>
</evidence>
<dbReference type="EMBL" id="RBVX01000011">
    <property type="protein sequence ID" value="RSL32974.1"/>
    <property type="molecule type" value="Genomic_DNA"/>
</dbReference>
<evidence type="ECO:0000256" key="3">
    <source>
        <dbReference type="ARBA" id="ARBA00022989"/>
    </source>
</evidence>
<feature type="transmembrane region" description="Helical" evidence="5">
    <location>
        <begin position="192"/>
        <end position="212"/>
    </location>
</feature>
<feature type="transmembrane region" description="Helical" evidence="5">
    <location>
        <begin position="69"/>
        <end position="87"/>
    </location>
</feature>
<sequence>MTAFFSLCLLAFAVSVDSFGAGLAYGLRGLKLPFYSLLCISLCSSVSVLFGGMAAALMTRYVPDPITEAMGGFILIAIGIWAVIQVLKDGNGSQKPVENEKTTRTEPKGTWEQLVFIMKKPDEADIDHSGTINTKEAVFLGTALSLDAFGAGTASAFLGLSSIALAVTVGLMCAVFLSGGMSGGRKLAGTRIVQKLSFLPGVLLICLGVWNLQ</sequence>
<dbReference type="Proteomes" id="UP000275076">
    <property type="component" value="Unassembled WGS sequence"/>
</dbReference>
<feature type="transmembrane region" description="Helical" evidence="5">
    <location>
        <begin position="156"/>
        <end position="180"/>
    </location>
</feature>
<name>A0A3R9RDF5_9BACI</name>
<evidence type="ECO:0000256" key="2">
    <source>
        <dbReference type="ARBA" id="ARBA00022692"/>
    </source>
</evidence>
<dbReference type="NCBIfam" id="TIGR02840">
    <property type="entry name" value="spore_YtaF"/>
    <property type="match status" value="1"/>
</dbReference>
<dbReference type="Pfam" id="PF02659">
    <property type="entry name" value="Mntp"/>
    <property type="match status" value="2"/>
</dbReference>
<keyword evidence="3 5" id="KW-1133">Transmembrane helix</keyword>
<proteinExistence type="predicted"/>
<evidence type="ECO:0000256" key="4">
    <source>
        <dbReference type="ARBA" id="ARBA00023136"/>
    </source>
</evidence>
<dbReference type="RefSeq" id="WP_125556325.1">
    <property type="nucleotide sequence ID" value="NZ_RBVX01000011.1"/>
</dbReference>
<comment type="caution">
    <text evidence="6">The sequence shown here is derived from an EMBL/GenBank/DDBJ whole genome shotgun (WGS) entry which is preliminary data.</text>
</comment>
<evidence type="ECO:0000313" key="6">
    <source>
        <dbReference type="EMBL" id="RSL32974.1"/>
    </source>
</evidence>
<dbReference type="InterPro" id="IPR014205">
    <property type="entry name" value="Spore_YtaF"/>
</dbReference>